<reference evidence="6 7" key="1">
    <citation type="submission" date="2018-02" db="EMBL/GenBank/DDBJ databases">
        <title>novel marine gammaproteobacteria from coastal saline agro ecosystem.</title>
        <authorList>
            <person name="Krishnan R."/>
            <person name="Ramesh Kumar N."/>
        </authorList>
    </citation>
    <scope>NUCLEOTIDE SEQUENCE [LARGE SCALE GENOMIC DNA]</scope>
    <source>
        <strain evidence="6 7">228</strain>
    </source>
</reference>
<gene>
    <name evidence="6" type="ORF">C4K68_23555</name>
</gene>
<comment type="subcellular location">
    <subcellularLocation>
        <location evidence="1">Membrane</location>
        <topology evidence="1">Multi-pass membrane protein</topology>
    </subcellularLocation>
</comment>
<dbReference type="GO" id="GO:0016020">
    <property type="term" value="C:membrane"/>
    <property type="evidence" value="ECO:0007669"/>
    <property type="project" value="UniProtKB-SubCell"/>
</dbReference>
<evidence type="ECO:0000256" key="3">
    <source>
        <dbReference type="ARBA" id="ARBA00022989"/>
    </source>
</evidence>
<evidence type="ECO:0000313" key="7">
    <source>
        <dbReference type="Proteomes" id="UP000238196"/>
    </source>
</evidence>
<feature type="transmembrane region" description="Helical" evidence="5">
    <location>
        <begin position="93"/>
        <end position="113"/>
    </location>
</feature>
<feature type="transmembrane region" description="Helical" evidence="5">
    <location>
        <begin position="149"/>
        <end position="168"/>
    </location>
</feature>
<evidence type="ECO:0000256" key="1">
    <source>
        <dbReference type="ARBA" id="ARBA00004141"/>
    </source>
</evidence>
<feature type="transmembrane region" description="Helical" evidence="5">
    <location>
        <begin position="304"/>
        <end position="324"/>
    </location>
</feature>
<dbReference type="PANTHER" id="PTHR43424">
    <property type="entry name" value="LOCUS PUTATIVE PROTEIN 1-RELATED"/>
    <property type="match status" value="1"/>
</dbReference>
<keyword evidence="2 5" id="KW-0812">Transmembrane</keyword>
<dbReference type="CDD" id="cd13128">
    <property type="entry name" value="MATE_Wzx_like"/>
    <property type="match status" value="1"/>
</dbReference>
<proteinExistence type="predicted"/>
<feature type="transmembrane region" description="Helical" evidence="5">
    <location>
        <begin position="188"/>
        <end position="206"/>
    </location>
</feature>
<sequence length="398" mass="44196">MLSQLLSLTLMARVLSPEDLGQLLYCFALVSIFLFLNQLGLDTLLVKKILDNRNEKHSLIWHTLVARFISALLCIMAINAIGMLFVDSSKREILFIISLYHLFLPFSTFEWYFQAEGKGELAAKGLIAGQVCSLAFRLYGIFFDPSLEVFALAYIIEVAIPATVYLYFTHNSSVSLMAPLSITKMKSLVSEAMPLLITGAVILLYMKVDQIMLGAMVGEKEVAYYVAATRLSEAWYFVGLTLIGIYFPKIIETLNNNGIDAYHKEIVAKGRLLNIFAITLAVCTTLLASPIVNILYGDSYADSANVLSFTIWAVPFVYIGSISTKMYVIAGKELHILYRGICGLLFNIFLNLILIQKLGSTGAAISTLASQFIASYLINCISNHDKVFSIQSKILLFK</sequence>
<dbReference type="AlphaFoldDB" id="A0A2S5KJG2"/>
<feature type="transmembrane region" description="Helical" evidence="5">
    <location>
        <begin position="336"/>
        <end position="355"/>
    </location>
</feature>
<dbReference type="EMBL" id="PRLP01000122">
    <property type="protein sequence ID" value="PPC74951.1"/>
    <property type="molecule type" value="Genomic_DNA"/>
</dbReference>
<feature type="transmembrane region" description="Helical" evidence="5">
    <location>
        <begin position="361"/>
        <end position="381"/>
    </location>
</feature>
<dbReference type="Proteomes" id="UP000238196">
    <property type="component" value="Unassembled WGS sequence"/>
</dbReference>
<organism evidence="6 7">
    <name type="scientific">Proteobacteria bacterium 228</name>
    <dbReference type="NCBI Taxonomy" id="2083153"/>
    <lineage>
        <taxon>Bacteria</taxon>
        <taxon>Pseudomonadati</taxon>
        <taxon>Pseudomonadota</taxon>
    </lineage>
</organism>
<evidence type="ECO:0000256" key="5">
    <source>
        <dbReference type="SAM" id="Phobius"/>
    </source>
</evidence>
<feature type="transmembrane region" description="Helical" evidence="5">
    <location>
        <begin position="59"/>
        <end position="81"/>
    </location>
</feature>
<name>A0A2S5KJG2_9PROT</name>
<feature type="transmembrane region" description="Helical" evidence="5">
    <location>
        <begin position="272"/>
        <end position="292"/>
    </location>
</feature>
<evidence type="ECO:0000313" key="6">
    <source>
        <dbReference type="EMBL" id="PPC74951.1"/>
    </source>
</evidence>
<comment type="caution">
    <text evidence="6">The sequence shown here is derived from an EMBL/GenBank/DDBJ whole genome shotgun (WGS) entry which is preliminary data.</text>
</comment>
<evidence type="ECO:0000256" key="2">
    <source>
        <dbReference type="ARBA" id="ARBA00022692"/>
    </source>
</evidence>
<dbReference type="InterPro" id="IPR052556">
    <property type="entry name" value="PolySynth_Transporter"/>
</dbReference>
<keyword evidence="3 5" id="KW-1133">Transmembrane helix</keyword>
<feature type="transmembrane region" description="Helical" evidence="5">
    <location>
        <begin position="234"/>
        <end position="251"/>
    </location>
</feature>
<evidence type="ECO:0000256" key="4">
    <source>
        <dbReference type="ARBA" id="ARBA00023136"/>
    </source>
</evidence>
<feature type="transmembrane region" description="Helical" evidence="5">
    <location>
        <begin position="20"/>
        <end position="39"/>
    </location>
</feature>
<dbReference type="Pfam" id="PF01943">
    <property type="entry name" value="Polysacc_synt"/>
    <property type="match status" value="1"/>
</dbReference>
<protein>
    <submittedName>
        <fullName evidence="6">Uncharacterized protein</fullName>
    </submittedName>
</protein>
<accession>A0A2S5KJG2</accession>
<keyword evidence="4 5" id="KW-0472">Membrane</keyword>
<dbReference type="PANTHER" id="PTHR43424:SF1">
    <property type="entry name" value="LOCUS PUTATIVE PROTEIN 1-RELATED"/>
    <property type="match status" value="1"/>
</dbReference>
<dbReference type="InterPro" id="IPR002797">
    <property type="entry name" value="Polysacc_synth"/>
</dbReference>